<dbReference type="NCBIfam" id="NF042431">
    <property type="entry name" value="EnCoAhydt_DpgB"/>
    <property type="match status" value="1"/>
</dbReference>
<dbReference type="InterPro" id="IPR001753">
    <property type="entry name" value="Enoyl-CoA_hydra/iso"/>
</dbReference>
<dbReference type="EMBL" id="JADKYB010000029">
    <property type="protein sequence ID" value="MBM9509921.1"/>
    <property type="molecule type" value="Genomic_DNA"/>
</dbReference>
<comment type="caution">
    <text evidence="1">The sequence shown here is derived from an EMBL/GenBank/DDBJ whole genome shotgun (WGS) entry which is preliminary data.</text>
</comment>
<reference evidence="1 2" key="1">
    <citation type="submission" date="2021-01" db="EMBL/GenBank/DDBJ databases">
        <title>Streptomyces acididurans sp. nov., isolated from a peat swamp forest soil.</title>
        <authorList>
            <person name="Chantavorakit T."/>
            <person name="Duangmal K."/>
        </authorList>
    </citation>
    <scope>NUCLEOTIDE SEQUENCE [LARGE SCALE GENOMIC DNA]</scope>
    <source>
        <strain evidence="1 2">KK5PA1</strain>
    </source>
</reference>
<dbReference type="Gene3D" id="3.90.226.10">
    <property type="entry name" value="2-enoyl-CoA Hydratase, Chain A, domain 1"/>
    <property type="match status" value="1"/>
</dbReference>
<evidence type="ECO:0000313" key="1">
    <source>
        <dbReference type="EMBL" id="MBM9509921.1"/>
    </source>
</evidence>
<keyword evidence="2" id="KW-1185">Reference proteome</keyword>
<protein>
    <submittedName>
        <fullName evidence="1">Enoyl-CoA hydratase/isomerase family protein</fullName>
    </submittedName>
</protein>
<name>A0ABS2U5D5_9ACTN</name>
<dbReference type="InterPro" id="IPR029045">
    <property type="entry name" value="ClpP/crotonase-like_dom_sf"/>
</dbReference>
<dbReference type="Proteomes" id="UP000749040">
    <property type="component" value="Unassembled WGS sequence"/>
</dbReference>
<dbReference type="RefSeq" id="WP_205363463.1">
    <property type="nucleotide sequence ID" value="NZ_JADKYB010000029.1"/>
</dbReference>
<dbReference type="InterPro" id="IPR053545">
    <property type="entry name" value="Enoyl-CoA_hydratase-like"/>
</dbReference>
<dbReference type="Pfam" id="PF00378">
    <property type="entry name" value="ECH_1"/>
    <property type="match status" value="1"/>
</dbReference>
<sequence>MRPAPTTTSGRSLATIGLDLARGLTPGVVAGLVRAVETAEAGTVLVVRLDGTTGAPDPWPGPVGTDLVEDWERALHRLEHLDAFTIGVLSGRGTQGALEVLLATDHRLALPDAVVELAGRPEGLWPGLGLHRLVQQAGLAGARRLALLPRDLDAAALLAAGLLDGVVPDADAEVAEIAHRLAGTEVAVRRGLLLDAGTREFEDALGAHLTACDHAQQRSAGAPDGARA</sequence>
<dbReference type="SUPFAM" id="SSF52096">
    <property type="entry name" value="ClpP/crotonase"/>
    <property type="match status" value="1"/>
</dbReference>
<organism evidence="1 2">
    <name type="scientific">Actinacidiphila acididurans</name>
    <dbReference type="NCBI Taxonomy" id="2784346"/>
    <lineage>
        <taxon>Bacteria</taxon>
        <taxon>Bacillati</taxon>
        <taxon>Actinomycetota</taxon>
        <taxon>Actinomycetes</taxon>
        <taxon>Kitasatosporales</taxon>
        <taxon>Streptomycetaceae</taxon>
        <taxon>Actinacidiphila</taxon>
    </lineage>
</organism>
<proteinExistence type="predicted"/>
<evidence type="ECO:0000313" key="2">
    <source>
        <dbReference type="Proteomes" id="UP000749040"/>
    </source>
</evidence>
<gene>
    <name evidence="1" type="ORF">ITX44_36285</name>
</gene>
<accession>A0ABS2U5D5</accession>